<dbReference type="AlphaFoldDB" id="A0A3M7RG09"/>
<keyword evidence="3" id="KW-1185">Reference proteome</keyword>
<proteinExistence type="predicted"/>
<sequence length="124" mass="14011">MNNQQHIVDYVKPMSVVEDLKFDDCQDEPEGPAGRHSQRQDPSKTGFGREQQFYIGRAGHRHIMCLIAGIELVEAVCVTKFDICRVQLGQCAYYLGHYADIVHIETGDAFQTLVFVTKPVLAKK</sequence>
<accession>A0A3M7RG09</accession>
<name>A0A3M7RG09_BRAPC</name>
<dbReference type="Proteomes" id="UP000276133">
    <property type="component" value="Unassembled WGS sequence"/>
</dbReference>
<protein>
    <submittedName>
        <fullName evidence="2">Uncharacterized protein</fullName>
    </submittedName>
</protein>
<feature type="region of interest" description="Disordered" evidence="1">
    <location>
        <begin position="24"/>
        <end position="47"/>
    </location>
</feature>
<dbReference type="EMBL" id="REGN01003520">
    <property type="protein sequence ID" value="RNA22178.1"/>
    <property type="molecule type" value="Genomic_DNA"/>
</dbReference>
<evidence type="ECO:0000313" key="2">
    <source>
        <dbReference type="EMBL" id="RNA22178.1"/>
    </source>
</evidence>
<gene>
    <name evidence="2" type="ORF">BpHYR1_043056</name>
</gene>
<comment type="caution">
    <text evidence="2">The sequence shown here is derived from an EMBL/GenBank/DDBJ whole genome shotgun (WGS) entry which is preliminary data.</text>
</comment>
<reference evidence="2 3" key="1">
    <citation type="journal article" date="2018" name="Sci. Rep.">
        <title>Genomic signatures of local adaptation to the degree of environmental predictability in rotifers.</title>
        <authorList>
            <person name="Franch-Gras L."/>
            <person name="Hahn C."/>
            <person name="Garcia-Roger E.M."/>
            <person name="Carmona M.J."/>
            <person name="Serra M."/>
            <person name="Gomez A."/>
        </authorList>
    </citation>
    <scope>NUCLEOTIDE SEQUENCE [LARGE SCALE GENOMIC DNA]</scope>
    <source>
        <strain evidence="2">HYR1</strain>
    </source>
</reference>
<evidence type="ECO:0000256" key="1">
    <source>
        <dbReference type="SAM" id="MobiDB-lite"/>
    </source>
</evidence>
<organism evidence="2 3">
    <name type="scientific">Brachionus plicatilis</name>
    <name type="common">Marine rotifer</name>
    <name type="synonym">Brachionus muelleri</name>
    <dbReference type="NCBI Taxonomy" id="10195"/>
    <lineage>
        <taxon>Eukaryota</taxon>
        <taxon>Metazoa</taxon>
        <taxon>Spiralia</taxon>
        <taxon>Gnathifera</taxon>
        <taxon>Rotifera</taxon>
        <taxon>Eurotatoria</taxon>
        <taxon>Monogononta</taxon>
        <taxon>Pseudotrocha</taxon>
        <taxon>Ploima</taxon>
        <taxon>Brachionidae</taxon>
        <taxon>Brachionus</taxon>
    </lineage>
</organism>
<evidence type="ECO:0000313" key="3">
    <source>
        <dbReference type="Proteomes" id="UP000276133"/>
    </source>
</evidence>